<accession>K6DR22</accession>
<name>K6DR22_9BACI</name>
<dbReference type="RefSeq" id="WP_007083636.1">
    <property type="nucleotide sequence ID" value="NZ_AJLS01000035.1"/>
</dbReference>
<gene>
    <name evidence="2" type="ORF">BABA_02984</name>
</gene>
<dbReference type="PATRIC" id="fig|1117379.3.peg.608"/>
<proteinExistence type="predicted"/>
<organism evidence="2 3">
    <name type="scientific">Neobacillus bataviensis LMG 21833</name>
    <dbReference type="NCBI Taxonomy" id="1117379"/>
    <lineage>
        <taxon>Bacteria</taxon>
        <taxon>Bacillati</taxon>
        <taxon>Bacillota</taxon>
        <taxon>Bacilli</taxon>
        <taxon>Bacillales</taxon>
        <taxon>Bacillaceae</taxon>
        <taxon>Neobacillus</taxon>
    </lineage>
</organism>
<reference evidence="2 3" key="1">
    <citation type="journal article" date="2012" name="Front. Microbiol.">
        <title>Redundancy and modularity in membrane-associated dissimilatory nitrate reduction in Bacillus.</title>
        <authorList>
            <person name="Heylen K."/>
            <person name="Keltjens J."/>
        </authorList>
    </citation>
    <scope>NUCLEOTIDE SEQUENCE [LARGE SCALE GENOMIC DNA]</scope>
    <source>
        <strain evidence="3">LMG 21833T</strain>
    </source>
</reference>
<feature type="compositionally biased region" description="Basic and acidic residues" evidence="1">
    <location>
        <begin position="283"/>
        <end position="331"/>
    </location>
</feature>
<dbReference type="AlphaFoldDB" id="K6DR22"/>
<feature type="compositionally biased region" description="Basic residues" evidence="1">
    <location>
        <begin position="332"/>
        <end position="341"/>
    </location>
</feature>
<sequence length="341" mass="39903">MDSKQLNKWLKEIKVQNQVNADVEVVNNSPLIMLGKGRQGAVFQVSEDVCVKVFGNEEDCEREHYALSLGKDTNLFPKIHAKGQLYIAMDIVRGVDIREYLQSQPLTESLSAKLLVMLITFKAIGYERIDHHKRQIYLQPDGSLKVIDVARTVWRDRVYPYPRKLLTSLGEENKAIFLGHVQELAPEVYAEWLHYIRMEEISHQIYQILLPEKPDKDSLKNLSKQLLTTEDEGKYVAQLQGLVHKVFKEEWVKTMLARGTDPEDVMKKIDEYWDSRETEIVREGERIGDRDQDRDQNKGKRFVGESRRDVDKHHNRKRFEGEKYSERDRKGGPKNRKHHHS</sequence>
<dbReference type="STRING" id="1117379.BABA_02984"/>
<dbReference type="InterPro" id="IPR011009">
    <property type="entry name" value="Kinase-like_dom_sf"/>
</dbReference>
<dbReference type="SUPFAM" id="SSF56112">
    <property type="entry name" value="Protein kinase-like (PK-like)"/>
    <property type="match status" value="1"/>
</dbReference>
<evidence type="ECO:0000256" key="1">
    <source>
        <dbReference type="SAM" id="MobiDB-lite"/>
    </source>
</evidence>
<evidence type="ECO:0008006" key="4">
    <source>
        <dbReference type="Google" id="ProtNLM"/>
    </source>
</evidence>
<dbReference type="EMBL" id="AJLS01000035">
    <property type="protein sequence ID" value="EKN70794.1"/>
    <property type="molecule type" value="Genomic_DNA"/>
</dbReference>
<dbReference type="eggNOG" id="COG0515">
    <property type="taxonomic scope" value="Bacteria"/>
</dbReference>
<dbReference type="Proteomes" id="UP000006316">
    <property type="component" value="Unassembled WGS sequence"/>
</dbReference>
<evidence type="ECO:0000313" key="3">
    <source>
        <dbReference type="Proteomes" id="UP000006316"/>
    </source>
</evidence>
<feature type="region of interest" description="Disordered" evidence="1">
    <location>
        <begin position="283"/>
        <end position="341"/>
    </location>
</feature>
<evidence type="ECO:0000313" key="2">
    <source>
        <dbReference type="EMBL" id="EKN70794.1"/>
    </source>
</evidence>
<protein>
    <recommendedName>
        <fullName evidence="4">Protein kinase domain-containing protein</fullName>
    </recommendedName>
</protein>
<comment type="caution">
    <text evidence="2">The sequence shown here is derived from an EMBL/GenBank/DDBJ whole genome shotgun (WGS) entry which is preliminary data.</text>
</comment>
<keyword evidence="3" id="KW-1185">Reference proteome</keyword>